<protein>
    <submittedName>
        <fullName evidence="2">Uncharacterized protein</fullName>
    </submittedName>
</protein>
<evidence type="ECO:0000256" key="1">
    <source>
        <dbReference type="SAM" id="MobiDB-lite"/>
    </source>
</evidence>
<organism evidence="2 3">
    <name type="scientific">Rhizopus oryzae</name>
    <name type="common">Mucormycosis agent</name>
    <name type="synonym">Rhizopus arrhizus var. delemar</name>
    <dbReference type="NCBI Taxonomy" id="64495"/>
    <lineage>
        <taxon>Eukaryota</taxon>
        <taxon>Fungi</taxon>
        <taxon>Fungi incertae sedis</taxon>
        <taxon>Mucoromycota</taxon>
        <taxon>Mucoromycotina</taxon>
        <taxon>Mucoromycetes</taxon>
        <taxon>Mucorales</taxon>
        <taxon>Mucorineae</taxon>
        <taxon>Rhizopodaceae</taxon>
        <taxon>Rhizopus</taxon>
    </lineage>
</organism>
<proteinExistence type="predicted"/>
<comment type="caution">
    <text evidence="2">The sequence shown here is derived from an EMBL/GenBank/DDBJ whole genome shotgun (WGS) entry which is preliminary data.</text>
</comment>
<accession>A0A9P6Y0J2</accession>
<feature type="region of interest" description="Disordered" evidence="1">
    <location>
        <begin position="75"/>
        <end position="98"/>
    </location>
</feature>
<dbReference type="OrthoDB" id="2274429at2759"/>
<gene>
    <name evidence="2" type="ORF">G6F51_010856</name>
</gene>
<dbReference type="EMBL" id="JAANIT010002375">
    <property type="protein sequence ID" value="KAG1536630.1"/>
    <property type="molecule type" value="Genomic_DNA"/>
</dbReference>
<sequence>MVLDFTPNRSTTTTASSHITSTVEEKRYYSDTTLRKNKKAVQIDPFAGMNSSVNYEKEIEKLKQQIVKKSVTKKLPTLSRSNSPDSSDAESVSSDHVSEAEKARFLAFVRSWTGNWKGGWGEGTIEFNSGSLWSDQSPWNTTIIARPQSTCKKPCAESKLKITSDPFSPNHYDLYSPWKH</sequence>
<feature type="compositionally biased region" description="Low complexity" evidence="1">
    <location>
        <begin position="79"/>
        <end position="95"/>
    </location>
</feature>
<dbReference type="AlphaFoldDB" id="A0A9P6Y0J2"/>
<dbReference type="OMA" id="DQSPWNA"/>
<name>A0A9P6Y0J2_RHIOR</name>
<dbReference type="Proteomes" id="UP000717996">
    <property type="component" value="Unassembled WGS sequence"/>
</dbReference>
<evidence type="ECO:0000313" key="2">
    <source>
        <dbReference type="EMBL" id="KAG1536630.1"/>
    </source>
</evidence>
<reference evidence="2" key="1">
    <citation type="journal article" date="2020" name="Microb. Genom.">
        <title>Genetic diversity of clinical and environmental Mucorales isolates obtained from an investigation of mucormycosis cases among solid organ transplant recipients.</title>
        <authorList>
            <person name="Nguyen M.H."/>
            <person name="Kaul D."/>
            <person name="Muto C."/>
            <person name="Cheng S.J."/>
            <person name="Richter R.A."/>
            <person name="Bruno V.M."/>
            <person name="Liu G."/>
            <person name="Beyhan S."/>
            <person name="Sundermann A.J."/>
            <person name="Mounaud S."/>
            <person name="Pasculle A.W."/>
            <person name="Nierman W.C."/>
            <person name="Driscoll E."/>
            <person name="Cumbie R."/>
            <person name="Clancy C.J."/>
            <person name="Dupont C.L."/>
        </authorList>
    </citation>
    <scope>NUCLEOTIDE SEQUENCE</scope>
    <source>
        <strain evidence="2">GL16</strain>
    </source>
</reference>
<evidence type="ECO:0000313" key="3">
    <source>
        <dbReference type="Proteomes" id="UP000717996"/>
    </source>
</evidence>